<keyword evidence="3" id="KW-1185">Reference proteome</keyword>
<feature type="compositionally biased region" description="Polar residues" evidence="1">
    <location>
        <begin position="97"/>
        <end position="113"/>
    </location>
</feature>
<sequence length="113" mass="12212">MGILSPETKLFEVSVNESEELLDCAADDTALLAAEELTIDELRLEELLLLDDELEEELGASLLALDELVETAVEDALLVEGIDVLSVLAPPPPPHPTNMTDKITDNTNDGNNE</sequence>
<evidence type="ECO:0000256" key="1">
    <source>
        <dbReference type="SAM" id="MobiDB-lite"/>
    </source>
</evidence>
<organism evidence="2 3">
    <name type="scientific">Cellvibrio zantedeschiae</name>
    <dbReference type="NCBI Taxonomy" id="1237077"/>
    <lineage>
        <taxon>Bacteria</taxon>
        <taxon>Pseudomonadati</taxon>
        <taxon>Pseudomonadota</taxon>
        <taxon>Gammaproteobacteria</taxon>
        <taxon>Cellvibrionales</taxon>
        <taxon>Cellvibrionaceae</taxon>
        <taxon>Cellvibrio</taxon>
    </lineage>
</organism>
<dbReference type="Proteomes" id="UP000619761">
    <property type="component" value="Unassembled WGS sequence"/>
</dbReference>
<reference evidence="3" key="1">
    <citation type="journal article" date="2019" name="Int. J. Syst. Evol. Microbiol.">
        <title>The Global Catalogue of Microorganisms (GCM) 10K type strain sequencing project: providing services to taxonomists for standard genome sequencing and annotation.</title>
        <authorList>
            <consortium name="The Broad Institute Genomics Platform"/>
            <consortium name="The Broad Institute Genome Sequencing Center for Infectious Disease"/>
            <person name="Wu L."/>
            <person name="Ma J."/>
        </authorList>
    </citation>
    <scope>NUCLEOTIDE SEQUENCE [LARGE SCALE GENOMIC DNA]</scope>
    <source>
        <strain evidence="3">KCTC 32239</strain>
    </source>
</reference>
<evidence type="ECO:0000313" key="3">
    <source>
        <dbReference type="Proteomes" id="UP000619761"/>
    </source>
</evidence>
<accession>A0ABQ3B6W0</accession>
<feature type="region of interest" description="Disordered" evidence="1">
    <location>
        <begin position="89"/>
        <end position="113"/>
    </location>
</feature>
<protein>
    <submittedName>
        <fullName evidence="2">Uncharacterized protein</fullName>
    </submittedName>
</protein>
<evidence type="ECO:0000313" key="2">
    <source>
        <dbReference type="EMBL" id="GGY76899.1"/>
    </source>
</evidence>
<dbReference type="RefSeq" id="WP_229837845.1">
    <property type="nucleotide sequence ID" value="NZ_BMYZ01000002.1"/>
</dbReference>
<name>A0ABQ3B6W0_9GAMM</name>
<comment type="caution">
    <text evidence="2">The sequence shown here is derived from an EMBL/GenBank/DDBJ whole genome shotgun (WGS) entry which is preliminary data.</text>
</comment>
<gene>
    <name evidence="2" type="ORF">GCM10011613_21770</name>
</gene>
<dbReference type="EMBL" id="BMYZ01000002">
    <property type="protein sequence ID" value="GGY76899.1"/>
    <property type="molecule type" value="Genomic_DNA"/>
</dbReference>
<proteinExistence type="predicted"/>